<dbReference type="Proteomes" id="UP000299102">
    <property type="component" value="Unassembled WGS sequence"/>
</dbReference>
<name>A0A4C1W839_EUMVA</name>
<evidence type="ECO:0000313" key="2">
    <source>
        <dbReference type="Proteomes" id="UP000299102"/>
    </source>
</evidence>
<protein>
    <submittedName>
        <fullName evidence="1">Uncharacterized protein</fullName>
    </submittedName>
</protein>
<keyword evidence="2" id="KW-1185">Reference proteome</keyword>
<gene>
    <name evidence="1" type="ORF">EVAR_29673_1</name>
</gene>
<sequence length="153" mass="17578">MIRRSVLYAEKRTAYDDAAGNTSSGEKFRARRRREVTRPRLLLVLKIFQETTKMERCDGFLVYRKPVYRVFQYLDTPGVIFCVKLVVGVRSSDRAGRGAGWQLTWESNVFQRAAARPAAPRERHVSPVRESADGVSRRCRAHVTLCKHVHEVS</sequence>
<organism evidence="1 2">
    <name type="scientific">Eumeta variegata</name>
    <name type="common">Bagworm moth</name>
    <name type="synonym">Eumeta japonica</name>
    <dbReference type="NCBI Taxonomy" id="151549"/>
    <lineage>
        <taxon>Eukaryota</taxon>
        <taxon>Metazoa</taxon>
        <taxon>Ecdysozoa</taxon>
        <taxon>Arthropoda</taxon>
        <taxon>Hexapoda</taxon>
        <taxon>Insecta</taxon>
        <taxon>Pterygota</taxon>
        <taxon>Neoptera</taxon>
        <taxon>Endopterygota</taxon>
        <taxon>Lepidoptera</taxon>
        <taxon>Glossata</taxon>
        <taxon>Ditrysia</taxon>
        <taxon>Tineoidea</taxon>
        <taxon>Psychidae</taxon>
        <taxon>Oiketicinae</taxon>
        <taxon>Eumeta</taxon>
    </lineage>
</organism>
<reference evidence="1 2" key="1">
    <citation type="journal article" date="2019" name="Commun. Biol.">
        <title>The bagworm genome reveals a unique fibroin gene that provides high tensile strength.</title>
        <authorList>
            <person name="Kono N."/>
            <person name="Nakamura H."/>
            <person name="Ohtoshi R."/>
            <person name="Tomita M."/>
            <person name="Numata K."/>
            <person name="Arakawa K."/>
        </authorList>
    </citation>
    <scope>NUCLEOTIDE SEQUENCE [LARGE SCALE GENOMIC DNA]</scope>
</reference>
<accession>A0A4C1W839</accession>
<dbReference type="EMBL" id="BGZK01000494">
    <property type="protein sequence ID" value="GBP47070.1"/>
    <property type="molecule type" value="Genomic_DNA"/>
</dbReference>
<dbReference type="OrthoDB" id="7473554at2759"/>
<evidence type="ECO:0000313" key="1">
    <source>
        <dbReference type="EMBL" id="GBP47070.1"/>
    </source>
</evidence>
<dbReference type="AlphaFoldDB" id="A0A4C1W839"/>
<proteinExistence type="predicted"/>
<comment type="caution">
    <text evidence="1">The sequence shown here is derived from an EMBL/GenBank/DDBJ whole genome shotgun (WGS) entry which is preliminary data.</text>
</comment>